<dbReference type="OrthoDB" id="9995526at2759"/>
<dbReference type="GO" id="GO:0003723">
    <property type="term" value="F:RNA binding"/>
    <property type="evidence" value="ECO:0007669"/>
    <property type="project" value="InterPro"/>
</dbReference>
<keyword evidence="5" id="KW-1185">Reference proteome</keyword>
<dbReference type="AlphaFoldDB" id="E0VTP5"/>
<dbReference type="InParanoid" id="E0VTP5"/>
<evidence type="ECO:0000259" key="2">
    <source>
        <dbReference type="Pfam" id="PF01509"/>
    </source>
</evidence>
<dbReference type="KEGG" id="phu:Phum_PHUM434910"/>
<dbReference type="InterPro" id="IPR002501">
    <property type="entry name" value="PsdUridine_synth_N"/>
</dbReference>
<dbReference type="HOGENOM" id="CLU_032087_1_1_1"/>
<organism>
    <name type="scientific">Pediculus humanus subsp. corporis</name>
    <name type="common">Body louse</name>
    <dbReference type="NCBI Taxonomy" id="121224"/>
    <lineage>
        <taxon>Eukaryota</taxon>
        <taxon>Metazoa</taxon>
        <taxon>Ecdysozoa</taxon>
        <taxon>Arthropoda</taxon>
        <taxon>Hexapoda</taxon>
        <taxon>Insecta</taxon>
        <taxon>Pterygota</taxon>
        <taxon>Neoptera</taxon>
        <taxon>Paraneoptera</taxon>
        <taxon>Psocodea</taxon>
        <taxon>Troctomorpha</taxon>
        <taxon>Phthiraptera</taxon>
        <taxon>Anoplura</taxon>
        <taxon>Pediculidae</taxon>
        <taxon>Pediculus</taxon>
    </lineage>
</organism>
<dbReference type="Proteomes" id="UP000009046">
    <property type="component" value="Unassembled WGS sequence"/>
</dbReference>
<proteinExistence type="inferred from homology"/>
<reference evidence="4" key="3">
    <citation type="submission" date="2021-02" db="UniProtKB">
        <authorList>
            <consortium name="EnsemblMetazoa"/>
        </authorList>
    </citation>
    <scope>IDENTIFICATION</scope>
    <source>
        <strain evidence="4">USDA</strain>
    </source>
</reference>
<dbReference type="PANTHER" id="PTHR13195:SF0">
    <property type="entry name" value="PSEUDOURIDYLATE SYNTHASE TRUB2, MITOCHONDRIAL"/>
    <property type="match status" value="1"/>
</dbReference>
<dbReference type="EMBL" id="AAZO01005313">
    <property type="status" value="NOT_ANNOTATED_CDS"/>
    <property type="molecule type" value="Genomic_DNA"/>
</dbReference>
<dbReference type="PANTHER" id="PTHR13195">
    <property type="entry name" value="PSEUDOURIDINE SYNTHASE-RELATED"/>
    <property type="match status" value="1"/>
</dbReference>
<reference evidence="3" key="1">
    <citation type="submission" date="2007-04" db="EMBL/GenBank/DDBJ databases">
        <title>Annotation of Pediculus humanus corporis strain USDA.</title>
        <authorList>
            <person name="Kirkness E."/>
            <person name="Hannick L."/>
            <person name="Hass B."/>
            <person name="Bruggner R."/>
            <person name="Lawson D."/>
            <person name="Bidwell S."/>
            <person name="Joardar V."/>
            <person name="Caler E."/>
            <person name="Walenz B."/>
            <person name="Inman J."/>
            <person name="Schobel S."/>
            <person name="Galinsky K."/>
            <person name="Amedeo P."/>
            <person name="Strausberg R."/>
        </authorList>
    </citation>
    <scope>NUCLEOTIDE SEQUENCE</scope>
    <source>
        <strain evidence="3">USDA</strain>
    </source>
</reference>
<dbReference type="STRING" id="121224.E0VTP5"/>
<accession>E0VTP5</accession>
<dbReference type="EnsemblMetazoa" id="PHUM434910-RA">
    <property type="protein sequence ID" value="PHUM434910-PA"/>
    <property type="gene ID" value="PHUM434910"/>
</dbReference>
<dbReference type="GO" id="GO:0006396">
    <property type="term" value="P:RNA processing"/>
    <property type="evidence" value="ECO:0007669"/>
    <property type="project" value="InterPro"/>
</dbReference>
<dbReference type="SUPFAM" id="SSF55120">
    <property type="entry name" value="Pseudouridine synthase"/>
    <property type="match status" value="1"/>
</dbReference>
<protein>
    <recommendedName>
        <fullName evidence="2">Pseudouridine synthase II N-terminal domain-containing protein</fullName>
    </recommendedName>
</protein>
<dbReference type="CTD" id="8230481"/>
<dbReference type="VEuPathDB" id="VectorBase:PHUM434910"/>
<name>E0VTP5_PEDHC</name>
<gene>
    <name evidence="4" type="primary">8230481</name>
    <name evidence="3" type="ORF">Phum_PHUM434910</name>
</gene>
<evidence type="ECO:0000313" key="3">
    <source>
        <dbReference type="EMBL" id="EEB16751.1"/>
    </source>
</evidence>
<reference evidence="3" key="2">
    <citation type="submission" date="2007-04" db="EMBL/GenBank/DDBJ databases">
        <title>The genome of the human body louse.</title>
        <authorList>
            <consortium name="The Human Body Louse Genome Consortium"/>
            <person name="Kirkness E."/>
            <person name="Walenz B."/>
            <person name="Hass B."/>
            <person name="Bruggner R."/>
            <person name="Strausberg R."/>
        </authorList>
    </citation>
    <scope>NUCLEOTIDE SEQUENCE</scope>
    <source>
        <strain evidence="3">USDA</strain>
    </source>
</reference>
<feature type="domain" description="Pseudouridine synthase II N-terminal" evidence="2">
    <location>
        <begin position="99"/>
        <end position="228"/>
    </location>
</feature>
<dbReference type="InterPro" id="IPR020103">
    <property type="entry name" value="PsdUridine_synth_cat_dom_sf"/>
</dbReference>
<dbReference type="RefSeq" id="XP_002429489.1">
    <property type="nucleotide sequence ID" value="XM_002429444.1"/>
</dbReference>
<sequence length="308" mass="34693">MSQAETAWKSLNGIINVYKSAGTSCSYVKHKIQSKLCSELNSLETRPVNKYIDLIQNNQQDNQQALVKVRDSFADNILCVGPRYQPEDISISFPSPLGKNTSGVLVLGINRGKTLSKVLKNLNFLKCYKIDGLLGQATTNFHIDATVIAKAKYSHISESLVHKTLASYQAASQKRLIEEYYSNTQSQELYDSLVAGLLRPKEILTPIFYSYKLVEFNPPEFTIEVYCINENESSLMNTIHNLGISLRSLATCTALKCVKYGFFGISDALLKKEWKIENIVNNMNLCFKLFEDHYSDKIQSYSHVKSGV</sequence>
<dbReference type="Pfam" id="PF01509">
    <property type="entry name" value="TruB_N"/>
    <property type="match status" value="1"/>
</dbReference>
<dbReference type="GeneID" id="8230481"/>
<dbReference type="InterPro" id="IPR039048">
    <property type="entry name" value="Trub2"/>
</dbReference>
<dbReference type="eggNOG" id="KOG2559">
    <property type="taxonomic scope" value="Eukaryota"/>
</dbReference>
<dbReference type="EMBL" id="DS235769">
    <property type="protein sequence ID" value="EEB16751.1"/>
    <property type="molecule type" value="Genomic_DNA"/>
</dbReference>
<comment type="similarity">
    <text evidence="1">Belongs to the pseudouridine synthase TruB family.</text>
</comment>
<dbReference type="GO" id="GO:0001522">
    <property type="term" value="P:pseudouridine synthesis"/>
    <property type="evidence" value="ECO:0007669"/>
    <property type="project" value="InterPro"/>
</dbReference>
<evidence type="ECO:0000313" key="4">
    <source>
        <dbReference type="EnsemblMetazoa" id="PHUM434910-PA"/>
    </source>
</evidence>
<dbReference type="Gene3D" id="3.30.2350.10">
    <property type="entry name" value="Pseudouridine synthase"/>
    <property type="match status" value="1"/>
</dbReference>
<evidence type="ECO:0000313" key="5">
    <source>
        <dbReference type="Proteomes" id="UP000009046"/>
    </source>
</evidence>
<dbReference type="GO" id="GO:0009982">
    <property type="term" value="F:pseudouridine synthase activity"/>
    <property type="evidence" value="ECO:0007669"/>
    <property type="project" value="InterPro"/>
</dbReference>
<dbReference type="OMA" id="YHVTARM"/>
<dbReference type="FunCoup" id="E0VTP5">
    <property type="interactions" value="666"/>
</dbReference>
<evidence type="ECO:0000256" key="1">
    <source>
        <dbReference type="ARBA" id="ARBA00008999"/>
    </source>
</evidence>